<reference evidence="2 3" key="1">
    <citation type="submission" date="2018-04" db="EMBL/GenBank/DDBJ databases">
        <title>Complete genome sequences of Streptomyces lydicus strain WYEC and characterization of antagonistic properties of biological control agents.</title>
        <authorList>
            <person name="Mariita R.M."/>
            <person name="Sello J.K."/>
        </authorList>
    </citation>
    <scope>NUCLEOTIDE SEQUENCE [LARGE SCALE GENOMIC DNA]</scope>
    <source>
        <strain evidence="2 3">WYEC 108</strain>
    </source>
</reference>
<dbReference type="Proteomes" id="UP000275579">
    <property type="component" value="Chromosome"/>
</dbReference>
<proteinExistence type="predicted"/>
<dbReference type="GO" id="GO:0003700">
    <property type="term" value="F:DNA-binding transcription factor activity"/>
    <property type="evidence" value="ECO:0007669"/>
    <property type="project" value="InterPro"/>
</dbReference>
<dbReference type="InterPro" id="IPR036388">
    <property type="entry name" value="WH-like_DNA-bd_sf"/>
</dbReference>
<dbReference type="RefSeq" id="WP_127154610.1">
    <property type="nucleotide sequence ID" value="NZ_CP029042.1"/>
</dbReference>
<dbReference type="InterPro" id="IPR000835">
    <property type="entry name" value="HTH_MarR-typ"/>
</dbReference>
<evidence type="ECO:0000313" key="3">
    <source>
        <dbReference type="Proteomes" id="UP000275579"/>
    </source>
</evidence>
<dbReference type="GO" id="GO:0006950">
    <property type="term" value="P:response to stress"/>
    <property type="evidence" value="ECO:0007669"/>
    <property type="project" value="TreeGrafter"/>
</dbReference>
<dbReference type="Pfam" id="PF12802">
    <property type="entry name" value="MarR_2"/>
    <property type="match status" value="1"/>
</dbReference>
<dbReference type="PROSITE" id="PS50995">
    <property type="entry name" value="HTH_MARR_2"/>
    <property type="match status" value="1"/>
</dbReference>
<dbReference type="SMART" id="SM00347">
    <property type="entry name" value="HTH_MARR"/>
    <property type="match status" value="1"/>
</dbReference>
<gene>
    <name evidence="2" type="ORF">DDE74_38040</name>
</gene>
<dbReference type="SUPFAM" id="SSF46785">
    <property type="entry name" value="Winged helix' DNA-binding domain"/>
    <property type="match status" value="1"/>
</dbReference>
<dbReference type="AlphaFoldDB" id="A0A3Q9KFP8"/>
<protein>
    <submittedName>
        <fullName evidence="2">MarR family transcriptional regulator</fullName>
    </submittedName>
</protein>
<dbReference type="Gene3D" id="1.10.10.10">
    <property type="entry name" value="Winged helix-like DNA-binding domain superfamily/Winged helix DNA-binding domain"/>
    <property type="match status" value="1"/>
</dbReference>
<sequence length="169" mass="18028">MSRFTSRSPSREQASAAALAASELLEVLWGHGQEAARSAEVSLSQLRALLVIEKREGTNLRTLAEALASRPSAVSRLCDRLEAMGLAERGPSATSRREVELRLTLRGKALLEEYRAARSREVTATLERMEPSDVVKLAAGLEAFHAASARLAADEGGAATRDDGVADSA</sequence>
<accession>A0A3Q9KFP8</accession>
<evidence type="ECO:0000313" key="2">
    <source>
        <dbReference type="EMBL" id="AZS75911.1"/>
    </source>
</evidence>
<dbReference type="PANTHER" id="PTHR33164:SF103">
    <property type="entry name" value="REGULATORY PROTEIN MARR"/>
    <property type="match status" value="1"/>
</dbReference>
<evidence type="ECO:0000259" key="1">
    <source>
        <dbReference type="PROSITE" id="PS50995"/>
    </source>
</evidence>
<dbReference type="InterPro" id="IPR039422">
    <property type="entry name" value="MarR/SlyA-like"/>
</dbReference>
<name>A0A3Q9KFP8_9ACTN</name>
<dbReference type="EMBL" id="CP029042">
    <property type="protein sequence ID" value="AZS75911.1"/>
    <property type="molecule type" value="Genomic_DNA"/>
</dbReference>
<dbReference type="InterPro" id="IPR036390">
    <property type="entry name" value="WH_DNA-bd_sf"/>
</dbReference>
<feature type="domain" description="HTH marR-type" evidence="1">
    <location>
        <begin position="11"/>
        <end position="146"/>
    </location>
</feature>
<organism evidence="2 3">
    <name type="scientific">Streptomyces lydicus</name>
    <dbReference type="NCBI Taxonomy" id="47763"/>
    <lineage>
        <taxon>Bacteria</taxon>
        <taxon>Bacillati</taxon>
        <taxon>Actinomycetota</taxon>
        <taxon>Actinomycetes</taxon>
        <taxon>Kitasatosporales</taxon>
        <taxon>Streptomycetaceae</taxon>
        <taxon>Streptomyces</taxon>
    </lineage>
</organism>
<dbReference type="PANTHER" id="PTHR33164">
    <property type="entry name" value="TRANSCRIPTIONAL REGULATOR, MARR FAMILY"/>
    <property type="match status" value="1"/>
</dbReference>